<keyword evidence="4" id="KW-1185">Reference proteome</keyword>
<dbReference type="InterPro" id="IPR042098">
    <property type="entry name" value="TauD-like_sf"/>
</dbReference>
<dbReference type="InterPro" id="IPR003819">
    <property type="entry name" value="TauD/TfdA-like"/>
</dbReference>
<dbReference type="Pfam" id="PF02668">
    <property type="entry name" value="TauD"/>
    <property type="match status" value="1"/>
</dbReference>
<evidence type="ECO:0000313" key="3">
    <source>
        <dbReference type="EMBL" id="KAK0739497.1"/>
    </source>
</evidence>
<dbReference type="EMBL" id="JAUKTV010000004">
    <property type="protein sequence ID" value="KAK0739497.1"/>
    <property type="molecule type" value="Genomic_DNA"/>
</dbReference>
<dbReference type="SUPFAM" id="SSF51197">
    <property type="entry name" value="Clavaminate synthase-like"/>
    <property type="match status" value="1"/>
</dbReference>
<gene>
    <name evidence="3" type="ORF">B0T21DRAFT_346803</name>
</gene>
<dbReference type="Proteomes" id="UP001172159">
    <property type="component" value="Unassembled WGS sequence"/>
</dbReference>
<organism evidence="3 4">
    <name type="scientific">Apiosordaria backusii</name>
    <dbReference type="NCBI Taxonomy" id="314023"/>
    <lineage>
        <taxon>Eukaryota</taxon>
        <taxon>Fungi</taxon>
        <taxon>Dikarya</taxon>
        <taxon>Ascomycota</taxon>
        <taxon>Pezizomycotina</taxon>
        <taxon>Sordariomycetes</taxon>
        <taxon>Sordariomycetidae</taxon>
        <taxon>Sordariales</taxon>
        <taxon>Lasiosphaeriaceae</taxon>
        <taxon>Apiosordaria</taxon>
    </lineage>
</organism>
<keyword evidence="1" id="KW-0560">Oxidoreductase</keyword>
<sequence length="398" mass="45021">MASASICPVYNPSHLDTQRFWDRELVRERPAIDVPVGLPKNIASPLAWKGADIASKEPEWKLDLTDEEVVMVEKALLGFEFKFQDLSKLSASTFELPTEFSQRLRKLSDQLYNGVGFQIIHGLDPTKYTARQNMIMYAGISAHICPQRGFVDVFGKAVIAHIVNVQASKDDPKSTAPAFTNVPLSFHTDNCEIMAFFYLDTALEGGQTVLSSIWQTYNELAAERPDVLHTLTQPWVLDTFKPVSLQPPRHVRPLQRVDSDKLPILFRFSRYPITGFQRGRNPELPEPTTAQQEAADCIQFRAAKNSITLPVVKGDILLVNDMALFHAREAFDDGGIPMKRHLVKMYMRDPEQGWEIPLSIMENEWKTSYTPNQPDGTRVETWDVAYKPGIEELSMLNG</sequence>
<comment type="caution">
    <text evidence="3">The sequence shown here is derived from an EMBL/GenBank/DDBJ whole genome shotgun (WGS) entry which is preliminary data.</text>
</comment>
<dbReference type="PANTHER" id="PTHR10696:SF54">
    <property type="entry name" value="FAMILY OXIDOREDUCTASE, PUTATIVE (AFU_ORTHOLOGUE AFUA_4G13850)-RELATED"/>
    <property type="match status" value="1"/>
</dbReference>
<dbReference type="GO" id="GO:0016491">
    <property type="term" value="F:oxidoreductase activity"/>
    <property type="evidence" value="ECO:0007669"/>
    <property type="project" value="UniProtKB-KW"/>
</dbReference>
<name>A0AA40BS99_9PEZI</name>
<evidence type="ECO:0000313" key="4">
    <source>
        <dbReference type="Proteomes" id="UP001172159"/>
    </source>
</evidence>
<evidence type="ECO:0000259" key="2">
    <source>
        <dbReference type="Pfam" id="PF02668"/>
    </source>
</evidence>
<dbReference type="PANTHER" id="PTHR10696">
    <property type="entry name" value="GAMMA-BUTYROBETAINE HYDROXYLASE-RELATED"/>
    <property type="match status" value="1"/>
</dbReference>
<dbReference type="Gene3D" id="3.60.130.10">
    <property type="entry name" value="Clavaminate synthase-like"/>
    <property type="match status" value="1"/>
</dbReference>
<feature type="domain" description="TauD/TfdA-like" evidence="2">
    <location>
        <begin position="85"/>
        <end position="346"/>
    </location>
</feature>
<dbReference type="InterPro" id="IPR050411">
    <property type="entry name" value="AlphaKG_dependent_hydroxylases"/>
</dbReference>
<reference evidence="3" key="1">
    <citation type="submission" date="2023-06" db="EMBL/GenBank/DDBJ databases">
        <title>Genome-scale phylogeny and comparative genomics of the fungal order Sordariales.</title>
        <authorList>
            <consortium name="Lawrence Berkeley National Laboratory"/>
            <person name="Hensen N."/>
            <person name="Bonometti L."/>
            <person name="Westerberg I."/>
            <person name="Brannstrom I.O."/>
            <person name="Guillou S."/>
            <person name="Cros-Aarteil S."/>
            <person name="Calhoun S."/>
            <person name="Haridas S."/>
            <person name="Kuo A."/>
            <person name="Mondo S."/>
            <person name="Pangilinan J."/>
            <person name="Riley R."/>
            <person name="Labutti K."/>
            <person name="Andreopoulos B."/>
            <person name="Lipzen A."/>
            <person name="Chen C."/>
            <person name="Yanf M."/>
            <person name="Daum C."/>
            <person name="Ng V."/>
            <person name="Clum A."/>
            <person name="Steindorff A."/>
            <person name="Ohm R."/>
            <person name="Martin F."/>
            <person name="Silar P."/>
            <person name="Natvig D."/>
            <person name="Lalanne C."/>
            <person name="Gautier V."/>
            <person name="Ament-Velasquez S.L."/>
            <person name="Kruys A."/>
            <person name="Hutchinson M.I."/>
            <person name="Powell A.J."/>
            <person name="Barry K."/>
            <person name="Miller A.N."/>
            <person name="Grigoriev I.V."/>
            <person name="Debuchy R."/>
            <person name="Gladieux P."/>
            <person name="Thoren M.H."/>
            <person name="Johannesson H."/>
        </authorList>
    </citation>
    <scope>NUCLEOTIDE SEQUENCE</scope>
    <source>
        <strain evidence="3">CBS 540.89</strain>
    </source>
</reference>
<dbReference type="AlphaFoldDB" id="A0AA40BS99"/>
<evidence type="ECO:0000256" key="1">
    <source>
        <dbReference type="ARBA" id="ARBA00023002"/>
    </source>
</evidence>
<accession>A0AA40BS99</accession>
<proteinExistence type="predicted"/>
<protein>
    <recommendedName>
        <fullName evidence="2">TauD/TfdA-like domain-containing protein</fullName>
    </recommendedName>
</protein>